<reference evidence="2 3" key="1">
    <citation type="submission" date="2016-06" db="EMBL/GenBank/DDBJ databases">
        <title>Respiratory ammonification of nitrate coupled to the oxidation of elemental sulfur in deep-sea autotrophic thermophilic bacteria.</title>
        <authorList>
            <person name="Slobodkina G.B."/>
            <person name="Mardanov A.V."/>
            <person name="Ravin N.V."/>
            <person name="Frolova A.A."/>
            <person name="Viryasiv M.B."/>
            <person name="Chernyh N.A."/>
            <person name="Bonch-Osmolovskaya E.A."/>
            <person name="Slobodkin A.I."/>
        </authorList>
    </citation>
    <scope>NUCLEOTIDE SEQUENCE [LARGE SCALE GENOMIC DNA]</scope>
    <source>
        <strain evidence="2 3">S69</strain>
    </source>
</reference>
<dbReference type="PANTHER" id="PTHR33525:SF3">
    <property type="entry name" value="RIBONUCLEASE Y"/>
    <property type="match status" value="1"/>
</dbReference>
<keyword evidence="2" id="KW-0378">Hydrolase</keyword>
<gene>
    <name evidence="2" type="ORF">DBT_2009</name>
</gene>
<dbReference type="RefSeq" id="WP_161939959.1">
    <property type="nucleotide sequence ID" value="NZ_MAGO01000010.1"/>
</dbReference>
<dbReference type="Pfam" id="PF08668">
    <property type="entry name" value="HDOD"/>
    <property type="match status" value="1"/>
</dbReference>
<accession>A0A1B9F4E3</accession>
<feature type="domain" description="HDOD" evidence="1">
    <location>
        <begin position="17"/>
        <end position="207"/>
    </location>
</feature>
<comment type="caution">
    <text evidence="2">The sequence shown here is derived from an EMBL/GenBank/DDBJ whole genome shotgun (WGS) entry which is preliminary data.</text>
</comment>
<protein>
    <submittedName>
        <fullName evidence="2">HD-GYP domain (HD superfamily hydrolase)</fullName>
    </submittedName>
</protein>
<dbReference type="STRING" id="1156395.DBT_2009"/>
<evidence type="ECO:0000259" key="1">
    <source>
        <dbReference type="PROSITE" id="PS51833"/>
    </source>
</evidence>
<dbReference type="PROSITE" id="PS51833">
    <property type="entry name" value="HDOD"/>
    <property type="match status" value="1"/>
</dbReference>
<keyword evidence="3" id="KW-1185">Reference proteome</keyword>
<sequence length="469" mass="52021">MQEYIQNLIKNYTQNGLPCFSDTVLRLASLDPDDEISIEKLSAIILEDIGLTARVIQTVNSFYYRRTGQEVTSVTQAVVLLGFNTIREIALNMAVLDLAEKKGDKVLLGLILASFIGAHLAQELLDNESGLNKESMMVAGLFFSLGRIILALDSPETYAAFEKFEKSADPKDKKQALAILKELGRAIATVWNLPPFIKENLEGNTNTNKKIPFVLEKAHAFGRAFTSQNISPSKAKSILQAISQRTGHEIPVLLKRANEAVDKAMGLSAAFKQVISETCANDLIGKLGDKSEVYKKTISDTRGDTPEDRYITLLTQLSSSIAQRRLGLNQIFLLATETLFRGIGVDRVLLLLLTKEKDLLVPRHGIGRGITELKECIKISFPPRIKSIKEAFQENRETILTWNTILKRISKINDIQDSAICALSPIIVDSNPIGCFIIDRAISSNKIEKLDILRLKAIKDLVVMATLNR</sequence>
<dbReference type="GO" id="GO:0016787">
    <property type="term" value="F:hydrolase activity"/>
    <property type="evidence" value="ECO:0007669"/>
    <property type="project" value="UniProtKB-KW"/>
</dbReference>
<organism evidence="2 3">
    <name type="scientific">Dissulfuribacter thermophilus</name>
    <dbReference type="NCBI Taxonomy" id="1156395"/>
    <lineage>
        <taxon>Bacteria</taxon>
        <taxon>Pseudomonadati</taxon>
        <taxon>Thermodesulfobacteriota</taxon>
        <taxon>Dissulfuribacteria</taxon>
        <taxon>Dissulfuribacterales</taxon>
        <taxon>Dissulfuribacteraceae</taxon>
        <taxon>Dissulfuribacter</taxon>
    </lineage>
</organism>
<dbReference type="Proteomes" id="UP000093080">
    <property type="component" value="Unassembled WGS sequence"/>
</dbReference>
<evidence type="ECO:0000313" key="3">
    <source>
        <dbReference type="Proteomes" id="UP000093080"/>
    </source>
</evidence>
<dbReference type="InterPro" id="IPR029016">
    <property type="entry name" value="GAF-like_dom_sf"/>
</dbReference>
<dbReference type="InterPro" id="IPR052340">
    <property type="entry name" value="RNase_Y/CdgJ"/>
</dbReference>
<dbReference type="EMBL" id="MAGO01000010">
    <property type="protein sequence ID" value="OCC14694.1"/>
    <property type="molecule type" value="Genomic_DNA"/>
</dbReference>
<evidence type="ECO:0000313" key="2">
    <source>
        <dbReference type="EMBL" id="OCC14694.1"/>
    </source>
</evidence>
<dbReference type="InterPro" id="IPR013976">
    <property type="entry name" value="HDOD"/>
</dbReference>
<dbReference type="PANTHER" id="PTHR33525">
    <property type="match status" value="1"/>
</dbReference>
<dbReference type="SUPFAM" id="SSF55781">
    <property type="entry name" value="GAF domain-like"/>
    <property type="match status" value="1"/>
</dbReference>
<dbReference type="Gene3D" id="1.10.3210.10">
    <property type="entry name" value="Hypothetical protein af1432"/>
    <property type="match status" value="1"/>
</dbReference>
<dbReference type="SUPFAM" id="SSF109604">
    <property type="entry name" value="HD-domain/PDEase-like"/>
    <property type="match status" value="1"/>
</dbReference>
<proteinExistence type="predicted"/>
<dbReference type="Gene3D" id="3.30.450.40">
    <property type="match status" value="1"/>
</dbReference>
<name>A0A1B9F4E3_9BACT</name>
<dbReference type="AlphaFoldDB" id="A0A1B9F4E3"/>